<protein>
    <submittedName>
        <fullName evidence="4">KH domain-containing protein</fullName>
    </submittedName>
</protein>
<dbReference type="Pfam" id="PF22675">
    <property type="entry name" value="KH-I_KHDC4-BBP"/>
    <property type="match status" value="1"/>
</dbReference>
<dbReference type="GO" id="GO:0003723">
    <property type="term" value="F:RNA binding"/>
    <property type="evidence" value="ECO:0007669"/>
    <property type="project" value="UniProtKB-KW"/>
</dbReference>
<organism evidence="3 4">
    <name type="scientific">Strongyloides papillosus</name>
    <name type="common">Intestinal threadworm</name>
    <dbReference type="NCBI Taxonomy" id="174720"/>
    <lineage>
        <taxon>Eukaryota</taxon>
        <taxon>Metazoa</taxon>
        <taxon>Ecdysozoa</taxon>
        <taxon>Nematoda</taxon>
        <taxon>Chromadorea</taxon>
        <taxon>Rhabditida</taxon>
        <taxon>Tylenchina</taxon>
        <taxon>Panagrolaimomorpha</taxon>
        <taxon>Strongyloidoidea</taxon>
        <taxon>Strongyloididae</taxon>
        <taxon>Strongyloides</taxon>
    </lineage>
</organism>
<dbReference type="Proteomes" id="UP000046392">
    <property type="component" value="Unplaced"/>
</dbReference>
<dbReference type="InterPro" id="IPR036612">
    <property type="entry name" value="KH_dom_type_1_sf"/>
</dbReference>
<accession>A0A0N5C379</accession>
<evidence type="ECO:0000313" key="3">
    <source>
        <dbReference type="Proteomes" id="UP000046392"/>
    </source>
</evidence>
<name>A0A0N5C379_STREA</name>
<dbReference type="PANTHER" id="PTHR11208">
    <property type="entry name" value="RNA-BINDING PROTEIN RELATED"/>
    <property type="match status" value="1"/>
</dbReference>
<dbReference type="STRING" id="174720.A0A0N5C379"/>
<dbReference type="WBParaSite" id="SPAL_0001243400.1">
    <property type="protein sequence ID" value="SPAL_0001243400.1"/>
    <property type="gene ID" value="SPAL_0001243400"/>
</dbReference>
<dbReference type="AlphaFoldDB" id="A0A0N5C379"/>
<evidence type="ECO:0000256" key="1">
    <source>
        <dbReference type="ARBA" id="ARBA00022884"/>
    </source>
</evidence>
<dbReference type="Gene3D" id="3.30.1370.10">
    <property type="entry name" value="K Homology domain, type 1"/>
    <property type="match status" value="1"/>
</dbReference>
<dbReference type="InterPro" id="IPR055256">
    <property type="entry name" value="KH_1_KHDC4/BBP-like"/>
</dbReference>
<evidence type="ECO:0000313" key="4">
    <source>
        <dbReference type="WBParaSite" id="SPAL_0001243400.1"/>
    </source>
</evidence>
<dbReference type="SUPFAM" id="SSF54791">
    <property type="entry name" value="Eukaryotic type KH-domain (KH-domain type I)"/>
    <property type="match status" value="1"/>
</dbReference>
<evidence type="ECO:0000259" key="2">
    <source>
        <dbReference type="Pfam" id="PF22675"/>
    </source>
</evidence>
<sequence length="339" mass="39686">MNYCHMSENTSSTFVKSFTEDTNQRYYNNFYHKKAHWVRNQNYNNYKKNYYYYGQQLEDRPSHEFKKFYTSSNNDIINISIAKSFCLPSSHQIPLERFYKILFTVTLMGNTSIGSSMNLTRCGFIDKANEIANKIYHVSKDDINSLNILDIQLQEIEEITTNMAYDMGLTVVSTKSLRKLKDPQETIINMLTNKNLNPSASCVPVLISDDKIIFVKRNYNYFKTEDIQVQVTKKMNLINCTNVNILGRLIGLHGSTIKDLEATTQSKITIRGRGSRNNFHMDENFHRQRDYQCYNEPLHIIISVRDSSEVDCYRKLENVRKKIIYILCQKTPNIENNNN</sequence>
<proteinExistence type="predicted"/>
<keyword evidence="3" id="KW-1185">Reference proteome</keyword>
<feature type="domain" description="KHDC4/BBP-like KH-domain type I" evidence="2">
    <location>
        <begin position="242"/>
        <end position="311"/>
    </location>
</feature>
<keyword evidence="1" id="KW-0694">RNA-binding</keyword>
<reference evidence="4" key="1">
    <citation type="submission" date="2017-02" db="UniProtKB">
        <authorList>
            <consortium name="WormBaseParasite"/>
        </authorList>
    </citation>
    <scope>IDENTIFICATION</scope>
</reference>
<dbReference type="InterPro" id="IPR045071">
    <property type="entry name" value="BBP-like"/>
</dbReference>